<feature type="binding site" evidence="10">
    <location>
        <begin position="192"/>
        <end position="200"/>
    </location>
    <ligand>
        <name>GTP</name>
        <dbReference type="ChEBI" id="CHEBI:37565"/>
    </ligand>
</feature>
<dbReference type="Pfam" id="PF03193">
    <property type="entry name" value="RsgA_GTPase"/>
    <property type="match status" value="1"/>
</dbReference>
<feature type="domain" description="CP-type G" evidence="12">
    <location>
        <begin position="92"/>
        <end position="250"/>
    </location>
</feature>
<dbReference type="PANTHER" id="PTHR32120:SF10">
    <property type="entry name" value="SMALL RIBOSOMAL SUBUNIT BIOGENESIS GTPASE RSGA"/>
    <property type="match status" value="1"/>
</dbReference>
<proteinExistence type="inferred from homology"/>
<dbReference type="InterPro" id="IPR010914">
    <property type="entry name" value="RsgA_GTPase_dom"/>
</dbReference>
<dbReference type="GO" id="GO:0042274">
    <property type="term" value="P:ribosomal small subunit biogenesis"/>
    <property type="evidence" value="ECO:0007669"/>
    <property type="project" value="UniProtKB-UniRule"/>
</dbReference>
<comment type="subcellular location">
    <subcellularLocation>
        <location evidence="10">Cytoplasm</location>
    </subcellularLocation>
</comment>
<dbReference type="EC" id="3.6.1.-" evidence="10"/>
<comment type="caution">
    <text evidence="10">Lacks conserved residue(s) required for the propagation of feature annotation.</text>
</comment>
<dbReference type="Gene3D" id="2.40.50.140">
    <property type="entry name" value="Nucleic acid-binding proteins"/>
    <property type="match status" value="1"/>
</dbReference>
<evidence type="ECO:0000256" key="5">
    <source>
        <dbReference type="ARBA" id="ARBA00022741"/>
    </source>
</evidence>
<dbReference type="RefSeq" id="WP_159172748.1">
    <property type="nucleotide sequence ID" value="NZ_LR732308.1"/>
</dbReference>
<evidence type="ECO:0000256" key="7">
    <source>
        <dbReference type="ARBA" id="ARBA00022833"/>
    </source>
</evidence>
<dbReference type="PROSITE" id="PS50936">
    <property type="entry name" value="ENGC_GTPASE"/>
    <property type="match status" value="1"/>
</dbReference>
<evidence type="ECO:0000256" key="1">
    <source>
        <dbReference type="ARBA" id="ARBA00022490"/>
    </source>
</evidence>
<evidence type="ECO:0000313" key="14">
    <source>
        <dbReference type="Proteomes" id="UP000439752"/>
    </source>
</evidence>
<dbReference type="HAMAP" id="MF_01820">
    <property type="entry name" value="GTPase_RsgA"/>
    <property type="match status" value="1"/>
</dbReference>
<dbReference type="InterPro" id="IPR027417">
    <property type="entry name" value="P-loop_NTPase"/>
</dbReference>
<evidence type="ECO:0000256" key="8">
    <source>
        <dbReference type="ARBA" id="ARBA00022884"/>
    </source>
</evidence>
<sequence length="349" mass="39001">MNEWGKPPAHEAGEHENLGRITAVFQKQYRVMTAAGETLSELSGKMRFEALTKADLPAVGDWIIQTEREAGLGRIEQVLPRTSQFSRKAAGTEVEEQIICANVDVALLVMAFGHDFNVRRLERYLTVAWEAGVKPIIVLTKRSLMDSVESELAEIEGIAFGTPYFAIDSLTGDGLESLREVLEPRETIVLVGSSGVGKSTLVNALANEQLMETGGVREDDQRGRHTTTHRELKRLGNGLLLVDTPGMRELGLWDGSDGLTSTFSDIESLAEKCRFRDCQHGNEPGCQVRQALEEGSLPHERWESYLKLQREIAYAERKQSVALQAAEKEKWKKIQKNAQAHTKLKYQKR</sequence>
<dbReference type="InterPro" id="IPR012340">
    <property type="entry name" value="NA-bd_OB-fold"/>
</dbReference>
<evidence type="ECO:0000259" key="11">
    <source>
        <dbReference type="PROSITE" id="PS50936"/>
    </source>
</evidence>
<feature type="binding site" evidence="10">
    <location>
        <position position="280"/>
    </location>
    <ligand>
        <name>Zn(2+)</name>
        <dbReference type="ChEBI" id="CHEBI:29105"/>
    </ligand>
</feature>
<evidence type="ECO:0000256" key="6">
    <source>
        <dbReference type="ARBA" id="ARBA00022801"/>
    </source>
</evidence>
<dbReference type="EMBL" id="CABWKQ010000003">
    <property type="protein sequence ID" value="VWX33319.1"/>
    <property type="molecule type" value="Genomic_DNA"/>
</dbReference>
<dbReference type="GO" id="GO:0005737">
    <property type="term" value="C:cytoplasm"/>
    <property type="evidence" value="ECO:0007669"/>
    <property type="project" value="UniProtKB-SubCell"/>
</dbReference>
<keyword evidence="6 10" id="KW-0378">Hydrolase</keyword>
<dbReference type="CDD" id="cd01854">
    <property type="entry name" value="YjeQ_EngC"/>
    <property type="match status" value="1"/>
</dbReference>
<comment type="subunit">
    <text evidence="10">Monomer. Associates with 30S ribosomal subunit, binds 16S rRNA.</text>
</comment>
<keyword evidence="4 10" id="KW-0699">rRNA-binding</keyword>
<reference evidence="13 14" key="1">
    <citation type="submission" date="2019-10" db="EMBL/GenBank/DDBJ databases">
        <authorList>
            <person name="Karimi E."/>
        </authorList>
    </citation>
    <scope>NUCLEOTIDE SEQUENCE [LARGE SCALE GENOMIC DNA]</scope>
    <source>
        <strain evidence="13">Exiguobacterium sp. 9Y</strain>
    </source>
</reference>
<dbReference type="InterPro" id="IPR030378">
    <property type="entry name" value="G_CP_dom"/>
</dbReference>
<dbReference type="GO" id="GO:0046872">
    <property type="term" value="F:metal ion binding"/>
    <property type="evidence" value="ECO:0007669"/>
    <property type="project" value="UniProtKB-KW"/>
</dbReference>
<evidence type="ECO:0000313" key="13">
    <source>
        <dbReference type="EMBL" id="VWX33319.1"/>
    </source>
</evidence>
<dbReference type="Gene3D" id="1.10.40.50">
    <property type="entry name" value="Probable gtpase engc, domain 3"/>
    <property type="match status" value="1"/>
</dbReference>
<evidence type="ECO:0000256" key="4">
    <source>
        <dbReference type="ARBA" id="ARBA00022730"/>
    </source>
</evidence>
<dbReference type="SUPFAM" id="SSF52540">
    <property type="entry name" value="P-loop containing nucleoside triphosphate hydrolases"/>
    <property type="match status" value="1"/>
</dbReference>
<keyword evidence="8 10" id="KW-0694">RNA-binding</keyword>
<keyword evidence="5 10" id="KW-0547">Nucleotide-binding</keyword>
<feature type="domain" description="EngC GTPase" evidence="11">
    <location>
        <begin position="101"/>
        <end position="248"/>
    </location>
</feature>
<feature type="binding site" evidence="10">
    <location>
        <position position="278"/>
    </location>
    <ligand>
        <name>Zn(2+)</name>
        <dbReference type="ChEBI" id="CHEBI:29105"/>
    </ligand>
</feature>
<keyword evidence="9 10" id="KW-0342">GTP-binding</keyword>
<keyword evidence="2 10" id="KW-0690">Ribosome biogenesis</keyword>
<dbReference type="InterPro" id="IPR004881">
    <property type="entry name" value="Ribosome_biogen_GTPase_RsgA"/>
</dbReference>
<evidence type="ECO:0000256" key="9">
    <source>
        <dbReference type="ARBA" id="ARBA00023134"/>
    </source>
</evidence>
<dbReference type="GO" id="GO:0005525">
    <property type="term" value="F:GTP binding"/>
    <property type="evidence" value="ECO:0007669"/>
    <property type="project" value="UniProtKB-UniRule"/>
</dbReference>
<dbReference type="PROSITE" id="PS51721">
    <property type="entry name" value="G_CP"/>
    <property type="match status" value="1"/>
</dbReference>
<gene>
    <name evidence="10 13" type="primary">rsgA</name>
    <name evidence="13" type="ORF">EXIGUO9Y_110120</name>
</gene>
<dbReference type="AlphaFoldDB" id="A0A653I2Y6"/>
<keyword evidence="1 10" id="KW-0963">Cytoplasm</keyword>
<keyword evidence="3 10" id="KW-0479">Metal-binding</keyword>
<feature type="binding site" evidence="10">
    <location>
        <position position="286"/>
    </location>
    <ligand>
        <name>Zn(2+)</name>
        <dbReference type="ChEBI" id="CHEBI:29105"/>
    </ligand>
</feature>
<dbReference type="Proteomes" id="UP000439752">
    <property type="component" value="Unassembled WGS sequence"/>
</dbReference>
<dbReference type="PANTHER" id="PTHR32120">
    <property type="entry name" value="SMALL RIBOSOMAL SUBUNIT BIOGENESIS GTPASE RSGA"/>
    <property type="match status" value="1"/>
</dbReference>
<accession>A0A653I2Y6</accession>
<comment type="cofactor">
    <cofactor evidence="10">
        <name>Zn(2+)</name>
        <dbReference type="ChEBI" id="CHEBI:29105"/>
    </cofactor>
    <text evidence="10">Binds 1 zinc ion per subunit.</text>
</comment>
<organism evidence="13 14">
    <name type="scientific">Exiguobacterium oxidotolerans</name>
    <dbReference type="NCBI Taxonomy" id="223958"/>
    <lineage>
        <taxon>Bacteria</taxon>
        <taxon>Bacillati</taxon>
        <taxon>Bacillota</taxon>
        <taxon>Bacilli</taxon>
        <taxon>Bacillales</taxon>
        <taxon>Bacillales Family XII. Incertae Sedis</taxon>
        <taxon>Exiguobacterium</taxon>
    </lineage>
</organism>
<evidence type="ECO:0000256" key="2">
    <source>
        <dbReference type="ARBA" id="ARBA00022517"/>
    </source>
</evidence>
<name>A0A653I2Y6_9BACL</name>
<comment type="function">
    <text evidence="10">One of several proteins that assist in the late maturation steps of the functional core of the 30S ribosomal subunit. Helps release RbfA from mature subunits. May play a role in the assembly of ribosomal proteins into the subunit. Circularly permuted GTPase that catalyzes slow GTP hydrolysis, GTPase activity is stimulated by the 30S ribosomal subunit.</text>
</comment>
<evidence type="ECO:0000259" key="12">
    <source>
        <dbReference type="PROSITE" id="PS51721"/>
    </source>
</evidence>
<protein>
    <recommendedName>
        <fullName evidence="10">Small ribosomal subunit biogenesis GTPase RsgA</fullName>
        <ecNumber evidence="10">3.6.1.-</ecNumber>
    </recommendedName>
</protein>
<dbReference type="GO" id="GO:0019843">
    <property type="term" value="F:rRNA binding"/>
    <property type="evidence" value="ECO:0007669"/>
    <property type="project" value="UniProtKB-KW"/>
</dbReference>
<keyword evidence="14" id="KW-1185">Reference proteome</keyword>
<evidence type="ECO:0000256" key="3">
    <source>
        <dbReference type="ARBA" id="ARBA00022723"/>
    </source>
</evidence>
<dbReference type="Gene3D" id="3.40.50.300">
    <property type="entry name" value="P-loop containing nucleotide triphosphate hydrolases"/>
    <property type="match status" value="1"/>
</dbReference>
<dbReference type="NCBIfam" id="TIGR00157">
    <property type="entry name" value="ribosome small subunit-dependent GTPase A"/>
    <property type="match status" value="1"/>
</dbReference>
<comment type="similarity">
    <text evidence="10">Belongs to the TRAFAC class YlqF/YawG GTPase family. RsgA subfamily.</text>
</comment>
<keyword evidence="7 10" id="KW-0862">Zinc</keyword>
<feature type="binding site" evidence="10">
    <location>
        <position position="273"/>
    </location>
    <ligand>
        <name>Zn(2+)</name>
        <dbReference type="ChEBI" id="CHEBI:29105"/>
    </ligand>
</feature>
<dbReference type="GO" id="GO:0003924">
    <property type="term" value="F:GTPase activity"/>
    <property type="evidence" value="ECO:0007669"/>
    <property type="project" value="UniProtKB-UniRule"/>
</dbReference>
<evidence type="ECO:0000256" key="10">
    <source>
        <dbReference type="HAMAP-Rule" id="MF_01820"/>
    </source>
</evidence>